<dbReference type="OrthoDB" id="26970at2759"/>
<protein>
    <submittedName>
        <fullName evidence="3">RNA polymerase I-specific transcription initiation factor RRN3</fullName>
    </submittedName>
</protein>
<feature type="region of interest" description="Disordered" evidence="2">
    <location>
        <begin position="1"/>
        <end position="50"/>
    </location>
</feature>
<feature type="region of interest" description="Disordered" evidence="2">
    <location>
        <begin position="652"/>
        <end position="690"/>
    </location>
</feature>
<keyword evidence="4" id="KW-1185">Reference proteome</keyword>
<gene>
    <name evidence="3" type="ORF">BDY21DRAFT_281744</name>
</gene>
<evidence type="ECO:0000256" key="2">
    <source>
        <dbReference type="SAM" id="MobiDB-lite"/>
    </source>
</evidence>
<evidence type="ECO:0000256" key="1">
    <source>
        <dbReference type="ARBA" id="ARBA00010098"/>
    </source>
</evidence>
<name>A0A6A6P758_9PEZI</name>
<dbReference type="GO" id="GO:0003743">
    <property type="term" value="F:translation initiation factor activity"/>
    <property type="evidence" value="ECO:0007669"/>
    <property type="project" value="UniProtKB-KW"/>
</dbReference>
<dbReference type="Pfam" id="PF05327">
    <property type="entry name" value="RRN3"/>
    <property type="match status" value="1"/>
</dbReference>
<dbReference type="EMBL" id="MU001674">
    <property type="protein sequence ID" value="KAF2459815.1"/>
    <property type="molecule type" value="Genomic_DNA"/>
</dbReference>
<keyword evidence="3" id="KW-0396">Initiation factor</keyword>
<dbReference type="GO" id="GO:0001042">
    <property type="term" value="F:RNA polymerase I core binding"/>
    <property type="evidence" value="ECO:0007669"/>
    <property type="project" value="TreeGrafter"/>
</dbReference>
<comment type="similarity">
    <text evidence="1">Belongs to the RRN3 family.</text>
</comment>
<dbReference type="Proteomes" id="UP000799766">
    <property type="component" value="Unassembled WGS sequence"/>
</dbReference>
<dbReference type="AlphaFoldDB" id="A0A6A6P758"/>
<organism evidence="3 4">
    <name type="scientific">Lineolata rhizophorae</name>
    <dbReference type="NCBI Taxonomy" id="578093"/>
    <lineage>
        <taxon>Eukaryota</taxon>
        <taxon>Fungi</taxon>
        <taxon>Dikarya</taxon>
        <taxon>Ascomycota</taxon>
        <taxon>Pezizomycotina</taxon>
        <taxon>Dothideomycetes</taxon>
        <taxon>Dothideomycetes incertae sedis</taxon>
        <taxon>Lineolatales</taxon>
        <taxon>Lineolataceae</taxon>
        <taxon>Lineolata</taxon>
    </lineage>
</organism>
<dbReference type="PANTHER" id="PTHR12790">
    <property type="entry name" value="TRANSCRIPTION INITIATION FACTOR IA RRN3"/>
    <property type="match status" value="1"/>
</dbReference>
<evidence type="ECO:0000313" key="4">
    <source>
        <dbReference type="Proteomes" id="UP000799766"/>
    </source>
</evidence>
<feature type="region of interest" description="Disordered" evidence="2">
    <location>
        <begin position="304"/>
        <end position="337"/>
    </location>
</feature>
<proteinExistence type="inferred from homology"/>
<reference evidence="3" key="1">
    <citation type="journal article" date="2020" name="Stud. Mycol.">
        <title>101 Dothideomycetes genomes: a test case for predicting lifestyles and emergence of pathogens.</title>
        <authorList>
            <person name="Haridas S."/>
            <person name="Albert R."/>
            <person name="Binder M."/>
            <person name="Bloem J."/>
            <person name="Labutti K."/>
            <person name="Salamov A."/>
            <person name="Andreopoulos B."/>
            <person name="Baker S."/>
            <person name="Barry K."/>
            <person name="Bills G."/>
            <person name="Bluhm B."/>
            <person name="Cannon C."/>
            <person name="Castanera R."/>
            <person name="Culley D."/>
            <person name="Daum C."/>
            <person name="Ezra D."/>
            <person name="Gonzalez J."/>
            <person name="Henrissat B."/>
            <person name="Kuo A."/>
            <person name="Liang C."/>
            <person name="Lipzen A."/>
            <person name="Lutzoni F."/>
            <person name="Magnuson J."/>
            <person name="Mondo S."/>
            <person name="Nolan M."/>
            <person name="Ohm R."/>
            <person name="Pangilinan J."/>
            <person name="Park H.-J."/>
            <person name="Ramirez L."/>
            <person name="Alfaro M."/>
            <person name="Sun H."/>
            <person name="Tritt A."/>
            <person name="Yoshinaga Y."/>
            <person name="Zwiers L.-H."/>
            <person name="Turgeon B."/>
            <person name="Goodwin S."/>
            <person name="Spatafora J."/>
            <person name="Crous P."/>
            <person name="Grigoriev I."/>
        </authorList>
    </citation>
    <scope>NUCLEOTIDE SEQUENCE</scope>
    <source>
        <strain evidence="3">ATCC 16933</strain>
    </source>
</reference>
<accession>A0A6A6P758</accession>
<dbReference type="PANTHER" id="PTHR12790:SF0">
    <property type="entry name" value="RNA POLYMERASE I-SPECIFIC TRANSCRIPTION INITIATION FACTOR RRN3-RELATED"/>
    <property type="match status" value="1"/>
</dbReference>
<keyword evidence="3" id="KW-0648">Protein biosynthesis</keyword>
<dbReference type="GO" id="GO:0006361">
    <property type="term" value="P:transcription initiation at RNA polymerase I promoter"/>
    <property type="evidence" value="ECO:0007669"/>
    <property type="project" value="InterPro"/>
</dbReference>
<feature type="compositionally biased region" description="Acidic residues" evidence="2">
    <location>
        <begin position="655"/>
        <end position="679"/>
    </location>
</feature>
<sequence length="690" mass="77683">MTSNGGNRVSLKRKLGDTIAANNNNSNNDDDDEPEPSSSRADGRRPGKRARVAFDPAVEVRIMEPWSSEKSVELVRHEVRRGLERRAAGDASGTDGIKALFEARPAGGEDGEEAPSSALLRRYVNALTGNVSLVGKNCAGLVHAVLESEWVGRDEAFVAAYTRFLGGLISAHNGYLRSVMNMLVDKFIELPASSGRLVDHEVVDRAEMQARVHRVVQYVLRLFPSASRTLSPLLAEMFPFSAESTKVHIQYVQSLLKVADYAPELKHQILALMIERVLKIDVQIQVDMEDLDEDMEAAVQEVLDRADDEEASDDDYDSDDGSVASDEEGVESEEKRMKNLKRSLATMDSILDLLFQKYDPEFTKVPSRDADTAFSHLLAQFQNTILPTYRSRHTQFLLFRFTQKSRQYMDQFISTCLNLSFDKLRPPVLRLASSAYLASFVARGVHVNGDIVRDLFNAIGRHLSDFRAAQQSKCTGPDAVRFASYYMLVQAVLYIFCFRWRDLLDDHALEDDITDQDVDDMLLEGRDLPWAFGVKEVLRTNIYSPFNPLKVCSPAIVQQFARIAHHLRFLYVFPLLETNKRLRLSRSVASLAGGPAAAATQFGGDFTRRESALAYKTGDEAFQLDAYFPFDPYQLPRSKRWVESDFVAWKAVPGMEDEDEDEEDSSDEEDEGDEMEEDEVRTVKTATDEE</sequence>
<feature type="compositionally biased region" description="Acidic residues" evidence="2">
    <location>
        <begin position="306"/>
        <end position="331"/>
    </location>
</feature>
<dbReference type="InterPro" id="IPR007991">
    <property type="entry name" value="RNA_pol_I_trans_ini_fac_RRN3"/>
</dbReference>
<dbReference type="GO" id="GO:0001181">
    <property type="term" value="F:RNA polymerase I general transcription initiation factor activity"/>
    <property type="evidence" value="ECO:0007669"/>
    <property type="project" value="InterPro"/>
</dbReference>
<evidence type="ECO:0000313" key="3">
    <source>
        <dbReference type="EMBL" id="KAF2459815.1"/>
    </source>
</evidence>
<dbReference type="GO" id="GO:0005634">
    <property type="term" value="C:nucleus"/>
    <property type="evidence" value="ECO:0007669"/>
    <property type="project" value="TreeGrafter"/>
</dbReference>